<feature type="domain" description="HTH gntR-type" evidence="4">
    <location>
        <begin position="21"/>
        <end position="88"/>
    </location>
</feature>
<dbReference type="InterPro" id="IPR011711">
    <property type="entry name" value="GntR_C"/>
</dbReference>
<dbReference type="PROSITE" id="PS50949">
    <property type="entry name" value="HTH_GNTR"/>
    <property type="match status" value="1"/>
</dbReference>
<keyword evidence="2" id="KW-0238">DNA-binding</keyword>
<dbReference type="SUPFAM" id="SSF48008">
    <property type="entry name" value="GntR ligand-binding domain-like"/>
    <property type="match status" value="1"/>
</dbReference>
<dbReference type="Gene3D" id="1.10.10.10">
    <property type="entry name" value="Winged helix-like DNA-binding domain superfamily/Winged helix DNA-binding domain"/>
    <property type="match status" value="1"/>
</dbReference>
<keyword evidence="3" id="KW-0804">Transcription</keyword>
<dbReference type="Gene3D" id="1.20.120.530">
    <property type="entry name" value="GntR ligand-binding domain-like"/>
    <property type="match status" value="1"/>
</dbReference>
<dbReference type="OrthoDB" id="5243844at2"/>
<evidence type="ECO:0000313" key="5">
    <source>
        <dbReference type="EMBL" id="KGD72023.1"/>
    </source>
</evidence>
<sequence length="246" mass="27700">MKKQYLSYINEQFSSSIEDLTPQVKVIYMAIYTAITSRRLQPGTRLSEPVLSTTFDCSRGTVRLAIQALARDKIVTLIPYKGAKVSAPTPEEAKDLFKARKLLEEAIAKQLVGLNRDRQLIKALKANIATEEKVASEESTALSYKHQQQISHIFHLILAKALNNTVISTIMIDLLARSSLVTDIYEKPNSACCTHMSHEKLVDLLINKPQEFPVAMMEHLDEIYLNLDFCEQGSQDKDIVNILKGH</sequence>
<accession>A0A095UC67</accession>
<evidence type="ECO:0000256" key="3">
    <source>
        <dbReference type="ARBA" id="ARBA00023163"/>
    </source>
</evidence>
<dbReference type="STRING" id="642227.HA49_14600"/>
<dbReference type="eggNOG" id="COG1802">
    <property type="taxonomic scope" value="Bacteria"/>
</dbReference>
<dbReference type="EMBL" id="JPKR02000003">
    <property type="protein sequence ID" value="KGD72023.1"/>
    <property type="molecule type" value="Genomic_DNA"/>
</dbReference>
<evidence type="ECO:0000259" key="4">
    <source>
        <dbReference type="PROSITE" id="PS50949"/>
    </source>
</evidence>
<dbReference type="Pfam" id="PF07729">
    <property type="entry name" value="FCD"/>
    <property type="match status" value="1"/>
</dbReference>
<reference evidence="5" key="1">
    <citation type="submission" date="2014-12" db="EMBL/GenBank/DDBJ databases">
        <title>The draft genome of the Tatumella morbirosei type strain, LMG23360T isolated from pineapple rot.</title>
        <authorList>
            <person name="Smits T.H."/>
            <person name="Palmer M."/>
            <person name="Venter S.N."/>
            <person name="Duffy B."/>
            <person name="Steenkamp E.T."/>
            <person name="Chan W.Y."/>
            <person name="Coutinho T.A."/>
            <person name="Coetzee M.P."/>
            <person name="De Maayer P."/>
        </authorList>
    </citation>
    <scope>NUCLEOTIDE SEQUENCE [LARGE SCALE GENOMIC DNA]</scope>
    <source>
        <strain evidence="5">LMG 23360</strain>
    </source>
</reference>
<dbReference type="InterPro" id="IPR036388">
    <property type="entry name" value="WH-like_DNA-bd_sf"/>
</dbReference>
<dbReference type="CDD" id="cd07377">
    <property type="entry name" value="WHTH_GntR"/>
    <property type="match status" value="1"/>
</dbReference>
<evidence type="ECO:0000313" key="6">
    <source>
        <dbReference type="Proteomes" id="UP000029577"/>
    </source>
</evidence>
<dbReference type="SUPFAM" id="SSF46785">
    <property type="entry name" value="Winged helix' DNA-binding domain"/>
    <property type="match status" value="1"/>
</dbReference>
<dbReference type="InterPro" id="IPR008920">
    <property type="entry name" value="TF_FadR/GntR_C"/>
</dbReference>
<proteinExistence type="predicted"/>
<dbReference type="Proteomes" id="UP000029577">
    <property type="component" value="Unassembled WGS sequence"/>
</dbReference>
<gene>
    <name evidence="5" type="ORF">HA49_14600</name>
</gene>
<dbReference type="GO" id="GO:0003700">
    <property type="term" value="F:DNA-binding transcription factor activity"/>
    <property type="evidence" value="ECO:0007669"/>
    <property type="project" value="InterPro"/>
</dbReference>
<dbReference type="InterPro" id="IPR000524">
    <property type="entry name" value="Tscrpt_reg_HTH_GntR"/>
</dbReference>
<dbReference type="Pfam" id="PF00392">
    <property type="entry name" value="GntR"/>
    <property type="match status" value="1"/>
</dbReference>
<evidence type="ECO:0000256" key="2">
    <source>
        <dbReference type="ARBA" id="ARBA00023125"/>
    </source>
</evidence>
<name>A0A095UC67_9GAMM</name>
<dbReference type="SMART" id="SM00345">
    <property type="entry name" value="HTH_GNTR"/>
    <property type="match status" value="1"/>
</dbReference>
<dbReference type="RefSeq" id="WP_038021212.1">
    <property type="nucleotide sequence ID" value="NZ_JPKR02000003.1"/>
</dbReference>
<dbReference type="InterPro" id="IPR036390">
    <property type="entry name" value="WH_DNA-bd_sf"/>
</dbReference>
<keyword evidence="6" id="KW-1185">Reference proteome</keyword>
<keyword evidence="1" id="KW-0805">Transcription regulation</keyword>
<dbReference type="PANTHER" id="PTHR43537">
    <property type="entry name" value="TRANSCRIPTIONAL REGULATOR, GNTR FAMILY"/>
    <property type="match status" value="1"/>
</dbReference>
<dbReference type="PANTHER" id="PTHR43537:SF53">
    <property type="entry name" value="HTH-TYPE TRANSCRIPTIONAL REPRESSOR NANR"/>
    <property type="match status" value="1"/>
</dbReference>
<dbReference type="GO" id="GO:0003677">
    <property type="term" value="F:DNA binding"/>
    <property type="evidence" value="ECO:0007669"/>
    <property type="project" value="UniProtKB-KW"/>
</dbReference>
<organism evidence="5 6">
    <name type="scientific">Tatumella morbirosei</name>
    <dbReference type="NCBI Taxonomy" id="642227"/>
    <lineage>
        <taxon>Bacteria</taxon>
        <taxon>Pseudomonadati</taxon>
        <taxon>Pseudomonadota</taxon>
        <taxon>Gammaproteobacteria</taxon>
        <taxon>Enterobacterales</taxon>
        <taxon>Erwiniaceae</taxon>
        <taxon>Tatumella</taxon>
    </lineage>
</organism>
<dbReference type="AlphaFoldDB" id="A0A095UC67"/>
<evidence type="ECO:0000256" key="1">
    <source>
        <dbReference type="ARBA" id="ARBA00023015"/>
    </source>
</evidence>
<protein>
    <recommendedName>
        <fullName evidence="4">HTH gntR-type domain-containing protein</fullName>
    </recommendedName>
</protein>
<comment type="caution">
    <text evidence="5">The sequence shown here is derived from an EMBL/GenBank/DDBJ whole genome shotgun (WGS) entry which is preliminary data.</text>
</comment>